<evidence type="ECO:0000313" key="4">
    <source>
        <dbReference type="Proteomes" id="UP000192247"/>
    </source>
</evidence>
<evidence type="ECO:0008006" key="5">
    <source>
        <dbReference type="Google" id="ProtNLM"/>
    </source>
</evidence>
<dbReference type="AlphaFoldDB" id="A0A1V9Y1E1"/>
<dbReference type="OrthoDB" id="6501046at2759"/>
<reference evidence="3 4" key="1">
    <citation type="journal article" date="2017" name="Gigascience">
        <title>Draft genome of the honey bee ectoparasitic mite, Tropilaelaps mercedesae, is shaped by the parasitic life history.</title>
        <authorList>
            <person name="Dong X."/>
            <person name="Armstrong S.D."/>
            <person name="Xia D."/>
            <person name="Makepeace B.L."/>
            <person name="Darby A.C."/>
            <person name="Kadowaki T."/>
        </authorList>
    </citation>
    <scope>NUCLEOTIDE SEQUENCE [LARGE SCALE GENOMIC DNA]</scope>
    <source>
        <strain evidence="3">Wuxi-XJTLU</strain>
    </source>
</reference>
<evidence type="ECO:0000313" key="3">
    <source>
        <dbReference type="EMBL" id="OQR79513.1"/>
    </source>
</evidence>
<dbReference type="InterPro" id="IPR026619">
    <property type="entry name" value="CEP95"/>
</dbReference>
<evidence type="ECO:0000256" key="2">
    <source>
        <dbReference type="SAM" id="MobiDB-lite"/>
    </source>
</evidence>
<organism evidence="3 4">
    <name type="scientific">Tropilaelaps mercedesae</name>
    <dbReference type="NCBI Taxonomy" id="418985"/>
    <lineage>
        <taxon>Eukaryota</taxon>
        <taxon>Metazoa</taxon>
        <taxon>Ecdysozoa</taxon>
        <taxon>Arthropoda</taxon>
        <taxon>Chelicerata</taxon>
        <taxon>Arachnida</taxon>
        <taxon>Acari</taxon>
        <taxon>Parasitiformes</taxon>
        <taxon>Mesostigmata</taxon>
        <taxon>Gamasina</taxon>
        <taxon>Dermanyssoidea</taxon>
        <taxon>Laelapidae</taxon>
        <taxon>Tropilaelaps</taxon>
    </lineage>
</organism>
<name>A0A1V9Y1E1_9ACAR</name>
<dbReference type="PANTHER" id="PTHR22545:SF0">
    <property type="entry name" value="CENTROSOMAL PROTEIN OF 95 KDA"/>
    <property type="match status" value="1"/>
</dbReference>
<dbReference type="InParanoid" id="A0A1V9Y1E1"/>
<protein>
    <recommendedName>
        <fullName evidence="5">Centrosomal protein of 95 kDa-like</fullName>
    </recommendedName>
</protein>
<sequence>MTAISAGNWSALCTDNENVDELLNDLCVRLKVSKPYTGFSPQLVGELFTALTSIQIPKNLTPLELISHVTRILSEEVVRAPLDHLDATELSQGQPEAVQDLLEIFTACVHLRDIESSTTTSALSRNSMSVGGGITAITSGNPNGSTTSFESNLSSSSASSSSSSGFGGAEQRKDSPLGSSVNCNCESMSSELSSFSSSLSEPTQDIQLPCQLCQYLARFSFEQPTASDLLHTNNGNSASPIIIAHDDQTAEPIKPSSSAVLPKPIFNRHSTFTNSSRVQASAVRASVGAVRLNGITRPSKLLRMNSRDISKQEPKTTGEQRRELREMANVAKHKFDEEKKLTPLKLQKRSTKSFKNDVIISQPSTLRPVPMPAPESAIRFGTCDTKPASVNKDEAVDECAWAEVSPHMARVLKKQYSQHLQWMASHGTSEDGLKKLEKEYEDLLERHTARSNQVRKEICEQARVTALSTQKGVAASIRNLRTYARTQEQQLAHNQLEIERIARSKETRRRMAEERLLRETFTEGMRLQKKQLLSLNRELAEKRGLERDRHQIYIQGMEHFYRTQLDMLQETLERQARDGRIRTGAQMTLLRDMRKELRAKLDDEMKALREAAIIDFDRAFDSSI</sequence>
<feature type="coiled-coil region" evidence="1">
    <location>
        <begin position="426"/>
        <end position="457"/>
    </location>
</feature>
<dbReference type="EMBL" id="MNPL01001026">
    <property type="protein sequence ID" value="OQR79513.1"/>
    <property type="molecule type" value="Genomic_DNA"/>
</dbReference>
<feature type="compositionally biased region" description="Low complexity" evidence="2">
    <location>
        <begin position="144"/>
        <end position="164"/>
    </location>
</feature>
<feature type="region of interest" description="Disordered" evidence="2">
    <location>
        <begin position="134"/>
        <end position="180"/>
    </location>
</feature>
<keyword evidence="1" id="KW-0175">Coiled coil</keyword>
<dbReference type="Proteomes" id="UP000192247">
    <property type="component" value="Unassembled WGS sequence"/>
</dbReference>
<evidence type="ECO:0000256" key="1">
    <source>
        <dbReference type="SAM" id="Coils"/>
    </source>
</evidence>
<keyword evidence="4" id="KW-1185">Reference proteome</keyword>
<accession>A0A1V9Y1E1</accession>
<comment type="caution">
    <text evidence="3">The sequence shown here is derived from an EMBL/GenBank/DDBJ whole genome shotgun (WGS) entry which is preliminary data.</text>
</comment>
<proteinExistence type="predicted"/>
<gene>
    <name evidence="3" type="ORF">BIW11_05684</name>
</gene>
<dbReference type="GO" id="GO:0005813">
    <property type="term" value="C:centrosome"/>
    <property type="evidence" value="ECO:0007669"/>
    <property type="project" value="InterPro"/>
</dbReference>
<dbReference type="PANTHER" id="PTHR22545">
    <property type="entry name" value="CENTROSOMAL PROTEIN OF 95 KDA"/>
    <property type="match status" value="1"/>
</dbReference>
<dbReference type="GO" id="GO:0000922">
    <property type="term" value="C:spindle pole"/>
    <property type="evidence" value="ECO:0007669"/>
    <property type="project" value="InterPro"/>
</dbReference>